<organism evidence="1 2">
    <name type="scientific">Spirosoma arboris</name>
    <dbReference type="NCBI Taxonomy" id="2682092"/>
    <lineage>
        <taxon>Bacteria</taxon>
        <taxon>Pseudomonadati</taxon>
        <taxon>Bacteroidota</taxon>
        <taxon>Cytophagia</taxon>
        <taxon>Cytophagales</taxon>
        <taxon>Cytophagaceae</taxon>
        <taxon>Spirosoma</taxon>
    </lineage>
</organism>
<accession>A0A7K1SR04</accession>
<dbReference type="PROSITE" id="PS51257">
    <property type="entry name" value="PROKAR_LIPOPROTEIN"/>
    <property type="match status" value="1"/>
</dbReference>
<comment type="caution">
    <text evidence="1">The sequence shown here is derived from an EMBL/GenBank/DDBJ whole genome shotgun (WGS) entry which is preliminary data.</text>
</comment>
<reference evidence="1 2" key="1">
    <citation type="submission" date="2019-12" db="EMBL/GenBank/DDBJ databases">
        <title>Spirosoma sp. HMF4905 genome sequencing and assembly.</title>
        <authorList>
            <person name="Kang H."/>
            <person name="Cha I."/>
            <person name="Kim H."/>
            <person name="Joh K."/>
        </authorList>
    </citation>
    <scope>NUCLEOTIDE SEQUENCE [LARGE SCALE GENOMIC DNA]</scope>
    <source>
        <strain evidence="1 2">HMF4905</strain>
    </source>
</reference>
<dbReference type="EMBL" id="WPIN01000034">
    <property type="protein sequence ID" value="MVM36245.1"/>
    <property type="molecule type" value="Genomic_DNA"/>
</dbReference>
<name>A0A7K1SR04_9BACT</name>
<gene>
    <name evidence="1" type="ORF">GO755_39915</name>
</gene>
<evidence type="ECO:0008006" key="3">
    <source>
        <dbReference type="Google" id="ProtNLM"/>
    </source>
</evidence>
<evidence type="ECO:0000313" key="2">
    <source>
        <dbReference type="Proteomes" id="UP000436006"/>
    </source>
</evidence>
<dbReference type="Proteomes" id="UP000436006">
    <property type="component" value="Unassembled WGS sequence"/>
</dbReference>
<protein>
    <recommendedName>
        <fullName evidence="3">Lipoprotein</fullName>
    </recommendedName>
</protein>
<proteinExistence type="predicted"/>
<evidence type="ECO:0000313" key="1">
    <source>
        <dbReference type="EMBL" id="MVM36245.1"/>
    </source>
</evidence>
<dbReference type="RefSeq" id="WP_157591042.1">
    <property type="nucleotide sequence ID" value="NZ_WPIN01000034.1"/>
</dbReference>
<dbReference type="AlphaFoldDB" id="A0A7K1SR04"/>
<keyword evidence="2" id="KW-1185">Reference proteome</keyword>
<sequence length="127" mass="14274">MKKSIFILLVIAFGCDDKKEPDVLETKESISIVLPKNTCSFSLISEKKVTKQAGRIGFRDDLNMYYINVYLGGIDNTLSGLVCNMPDELKTVDKQVVFDGEYFTASQLPYPKFGGETMRYLVLTAIK</sequence>